<gene>
    <name evidence="11" type="ORF">CKAN_01377500</name>
</gene>
<feature type="domain" description="UBA" evidence="9">
    <location>
        <begin position="1395"/>
        <end position="1436"/>
    </location>
</feature>
<feature type="compositionally biased region" description="Polar residues" evidence="8">
    <location>
        <begin position="2419"/>
        <end position="2436"/>
    </location>
</feature>
<feature type="region of interest" description="Disordered" evidence="8">
    <location>
        <begin position="1616"/>
        <end position="1643"/>
    </location>
</feature>
<dbReference type="PROSITE" id="PS50330">
    <property type="entry name" value="UIM"/>
    <property type="match status" value="1"/>
</dbReference>
<dbReference type="Gene3D" id="3.90.1750.10">
    <property type="entry name" value="Hect, E3 ligase catalytic domains"/>
    <property type="match status" value="1"/>
</dbReference>
<proteinExistence type="inferred from homology"/>
<dbReference type="InterPro" id="IPR010309">
    <property type="entry name" value="E3_Ub_ligase_DUF908"/>
</dbReference>
<feature type="region of interest" description="Disordered" evidence="8">
    <location>
        <begin position="3172"/>
        <end position="3227"/>
    </location>
</feature>
<dbReference type="UniPathway" id="UPA00143"/>
<dbReference type="PANTHER" id="PTHR11254:SF67">
    <property type="entry name" value="E3 UBIQUITIN-PROTEIN LIGASE HUWE1"/>
    <property type="match status" value="1"/>
</dbReference>
<comment type="pathway">
    <text evidence="2">Protein modification; protein ubiquitination.</text>
</comment>
<dbReference type="Gene3D" id="6.10.250.1630">
    <property type="match status" value="1"/>
</dbReference>
<dbReference type="SUPFAM" id="SSF48371">
    <property type="entry name" value="ARM repeat"/>
    <property type="match status" value="1"/>
</dbReference>
<feature type="compositionally biased region" description="Polar residues" evidence="8">
    <location>
        <begin position="3212"/>
        <end position="3226"/>
    </location>
</feature>
<feature type="compositionally biased region" description="Acidic residues" evidence="8">
    <location>
        <begin position="2264"/>
        <end position="2291"/>
    </location>
</feature>
<feature type="region of interest" description="Disordered" evidence="8">
    <location>
        <begin position="2742"/>
        <end position="2788"/>
    </location>
</feature>
<dbReference type="CDD" id="cd00078">
    <property type="entry name" value="HECTc"/>
    <property type="match status" value="1"/>
</dbReference>
<evidence type="ECO:0000256" key="4">
    <source>
        <dbReference type="ARBA" id="ARBA00022679"/>
    </source>
</evidence>
<dbReference type="PANTHER" id="PTHR11254">
    <property type="entry name" value="HECT DOMAIN UBIQUITIN-PROTEIN LIGASE"/>
    <property type="match status" value="1"/>
</dbReference>
<feature type="region of interest" description="Disordered" evidence="8">
    <location>
        <begin position="1894"/>
        <end position="1929"/>
    </location>
</feature>
<dbReference type="EC" id="2.3.2.26" evidence="3"/>
<feature type="compositionally biased region" description="Low complexity" evidence="8">
    <location>
        <begin position="2503"/>
        <end position="2512"/>
    </location>
</feature>
<dbReference type="InterPro" id="IPR025527">
    <property type="entry name" value="HUWE1/Rev1_UBM"/>
</dbReference>
<dbReference type="GO" id="GO:0000209">
    <property type="term" value="P:protein polyubiquitination"/>
    <property type="evidence" value="ECO:0007669"/>
    <property type="project" value="TreeGrafter"/>
</dbReference>
<dbReference type="PROSITE" id="PS50237">
    <property type="entry name" value="HECT"/>
    <property type="match status" value="1"/>
</dbReference>
<dbReference type="SMART" id="SM00119">
    <property type="entry name" value="HECTc"/>
    <property type="match status" value="1"/>
</dbReference>
<evidence type="ECO:0000256" key="8">
    <source>
        <dbReference type="SAM" id="MobiDB-lite"/>
    </source>
</evidence>
<dbReference type="Gene3D" id="1.25.10.10">
    <property type="entry name" value="Leucine-rich Repeat Variant"/>
    <property type="match status" value="1"/>
</dbReference>
<dbReference type="Proteomes" id="UP000283530">
    <property type="component" value="Unassembled WGS sequence"/>
</dbReference>
<dbReference type="EMBL" id="QPKB01000005">
    <property type="protein sequence ID" value="RWR84939.1"/>
    <property type="molecule type" value="Genomic_DNA"/>
</dbReference>
<dbReference type="GO" id="GO:0061630">
    <property type="term" value="F:ubiquitin protein ligase activity"/>
    <property type="evidence" value="ECO:0007669"/>
    <property type="project" value="UniProtKB-EC"/>
</dbReference>
<keyword evidence="12" id="KW-1185">Reference proteome</keyword>
<feature type="compositionally biased region" description="Low complexity" evidence="8">
    <location>
        <begin position="3192"/>
        <end position="3205"/>
    </location>
</feature>
<dbReference type="Gene3D" id="3.30.2160.10">
    <property type="entry name" value="Hect, E3 ligase catalytic domain"/>
    <property type="match status" value="1"/>
</dbReference>
<reference evidence="11 12" key="1">
    <citation type="journal article" date="2019" name="Nat. Plants">
        <title>Stout camphor tree genome fills gaps in understanding of flowering plant genome evolution.</title>
        <authorList>
            <person name="Chaw S.M."/>
            <person name="Liu Y.C."/>
            <person name="Wu Y.W."/>
            <person name="Wang H.Y."/>
            <person name="Lin C.I."/>
            <person name="Wu C.S."/>
            <person name="Ke H.M."/>
            <person name="Chang L.Y."/>
            <person name="Hsu C.Y."/>
            <person name="Yang H.T."/>
            <person name="Sudianto E."/>
            <person name="Hsu M.H."/>
            <person name="Wu K.P."/>
            <person name="Wang L.N."/>
            <person name="Leebens-Mack J.H."/>
            <person name="Tsai I.J."/>
        </authorList>
    </citation>
    <scope>NUCLEOTIDE SEQUENCE [LARGE SCALE GENOMIC DNA]</scope>
    <source>
        <strain evidence="12">cv. Chaw 1501</strain>
        <tissue evidence="11">Young leaves</tissue>
    </source>
</reference>
<feature type="region of interest" description="Disordered" evidence="8">
    <location>
        <begin position="2629"/>
        <end position="2654"/>
    </location>
</feature>
<dbReference type="FunFam" id="1.10.8.10:FF:000067">
    <property type="entry name" value="E3 ubiquitin-protein ligase UPL1"/>
    <property type="match status" value="1"/>
</dbReference>
<feature type="region of interest" description="Disordered" evidence="8">
    <location>
        <begin position="2303"/>
        <end position="2328"/>
    </location>
</feature>
<evidence type="ECO:0000256" key="3">
    <source>
        <dbReference type="ARBA" id="ARBA00012485"/>
    </source>
</evidence>
<keyword evidence="5 7" id="KW-0833">Ubl conjugation pathway</keyword>
<dbReference type="SUPFAM" id="SSF46934">
    <property type="entry name" value="UBA-like"/>
    <property type="match status" value="1"/>
</dbReference>
<evidence type="ECO:0000256" key="2">
    <source>
        <dbReference type="ARBA" id="ARBA00004906"/>
    </source>
</evidence>
<dbReference type="Pfam" id="PF00632">
    <property type="entry name" value="HECT"/>
    <property type="match status" value="1"/>
</dbReference>
<evidence type="ECO:0000256" key="6">
    <source>
        <dbReference type="ARBA" id="ARBA00034494"/>
    </source>
</evidence>
<feature type="region of interest" description="Disordered" evidence="8">
    <location>
        <begin position="2411"/>
        <end position="2436"/>
    </location>
</feature>
<evidence type="ECO:0000259" key="9">
    <source>
        <dbReference type="PROSITE" id="PS50030"/>
    </source>
</evidence>
<dbReference type="Pfam" id="PF22562">
    <property type="entry name" value="UBA_7"/>
    <property type="match status" value="1"/>
</dbReference>
<feature type="region of interest" description="Disordered" evidence="8">
    <location>
        <begin position="2253"/>
        <end position="2291"/>
    </location>
</feature>
<feature type="compositionally biased region" description="Polar residues" evidence="8">
    <location>
        <begin position="2631"/>
        <end position="2654"/>
    </location>
</feature>
<sequence length="3902" mass="425554">MQQLLAVQAMTNVYGKVFNLGSHSLDSSIRFLRQRRGTDKTLLRKSRSESAFRLLDSIFGSLRCCCCLRFQDEAEKTEGIGSGYWLLNAEGSVQIADSIICNAVPPRIKSFINSVTAVPLENIEEPLKGFFWEFDKGDFHHWVDLFNHFDSFFEKHIKPRKDLQLEDNFLEADPSFPRGAVLQILRVIRIILDNCTNKHFYSSYEQHLSALLASTDADVVEASLQTLAAFLKKTLGKCSIRDASLNSKLFAFSQGWGGKEEGLGLIACSVEDGCDSTAYELGCTLHFEFYAVNDSSKEIISTEQSNQGLQVIHLPNINTRQESDLELLNKLVSEYKVPPGLRFSLLTRLRFARAFASLAARQQYICIRLYAFVVLVQASNDANDLAAFFNNEPEFVNELVCLLSYEDSVPEKIRILGILSLVALSQDRSRQPTVLAAVTSGGHRGILPSLMQKAIDSVASGSSRWSVVFAEALLSLVTILVSSSSGCSALREAGFIPTLLPLLKDTNPQHLHLVSTAVHILEAFMDYSNPAAALFRDLGGLDDTIARLKVEVSYVEKGSKKHVEESQCDKGKQVVCASEELDMQQPLYSDALVSYHRRLLMKALLRAISLGTYAPGTTARVYGSEESLLPHCLCIIFRRAKDFGGGVFSLAATVMSDLIHKDPTCFPVLDAADLPRAFLDAITGGVLCSAEAIACIPQCLDALCLNNIGLQAVRERNALKCFVKIFTSRMYLRSLAGDTPGSLSAGLDELMRHASSLRGPGVDMLIEILDTILKIGPGVDVASSSTDLMASSTPVPMETDSEERNLALSDEGESSRMESSDKVTEAPSDVASVNVETVNVESFLPECISNVARLLETVLQNADTCRLFIEKGGIDSVLKLFTLQSIPLSASIGQSVFIAFKNFSPQHSAALARAVCTYLREHLQSVNELLTSVGSTPLAEVEGAKQTKVLRCLSSLEGLLSLASFLLKGTSTMVSELGATDADLLKDLGKAYKEIIWQISLCCDSKVEEKRDNDQETGTADATTSNVAGRESDDDGNIVPVVRYMNPVSLRTGSASSLWSGEQEFLSVVRSGEGVHRHGRHGLTRMRLGRTGRQLEATPVDLEGSSNTSEISLAQDGKKKSPDVIVSEILSKLASAIRSFHATLVKGFTTPNRRRAETGSLSSASKSLATALAKIFHDALSYSGHSTSVGLEMSLSVKCRYLGKVVDDMAALIFDSRRRTCNTVLVNNFYVHGTFKELLTTFEATSQLLWPYSIPTSEADQGKAAEGSKLSHSSWLLDTLQSYCRMLEYFVNSALLLSSTSASQAQLLVQPVAAGLSIGLFPVPRDPEVFVRMLQSQVLDVILPLWNHPLFPNCNPAFITSVVTIVTHIYSGVGDVKRGRTGITGSTSQRLVGPPPDESTIATIVEMGFTRARAEEALRRVESNSVEMAMEWLFSHAEDPGQEDDELARALALSLGNSSETSKDDSVDKTRDVPTEDRGVELPPIDDILAASMKLFQSSDSMAFPLTDLLVTICNRNKGEDRPRVALYLVQQLKLCPSDFSKDVGVLSTICHILALLLTEDSSTREIAAENGIVSSALDILTNFKVRNESRGEAEVPKCISALLLTLDNMLQSKPRVSVGNTEGNLSGSLTDSSRDDASLEVPASDTEIKSALDGKESANEIEKILGKSTGYLTVEESQGALAIACEFIKQHVPAMVMQAVLQLCARLTKTHAIAMQFLDNGGLAALFRLPKSCYFPGFDSVASAIIRHLLEDPQTLQTAMELEIRQTLTGILSRHTGRLLPRTFLTSMAPVIARDPVIFMRAAAAVCQVESSGGRTNIILLKEKDKEKDKPKTSGVEVGVSSNEGIRMPENKQHEGLGKCPKGHKRVPANLTQVIDQLLEILMSYPSSRKLEECTSSLTPMEIDEPAAKDKGKSKVDEAKLEGDSPSERSAGLAKVTFVLKLMSDILLMYVHAVGVVLRRDLETCQMRGSGQADGSGHGGILHHILHQLLPLSSEKSAEAADEWRDKLSEKASWFLVVLCGRSGEGRRRVIAEIVRALSSFSNLESNSSKNLLLPHKKVLAFVDLVNSILSKNSSSSNLPGPGCSPDIAKTMIDGGMVQSLTGILQVVDLDHPDAPKVVNLILKALESLTRAANASEQLFKSDGPSKKKTAGVNGRTEDHTNATAGSEAVEHDQSRNNQHQTSDVLPSAEQLHRTSHDERDDNQNQSMEQDTRTEMEETMSTHPVVGHGVEFMREEMDEGAAVLHSGNGVGMTFRVENRPDEDMGDEDDEDMGEDAEDDEDDDEEDDEDEDIAEEGAALMSLADTDVEDHDDNGLGDDYNDIIDEEDDDFPGNRVIEVRWREGLDGLDHLQVLGRPGNASGLIDVGAEQPFHGVNVEDIFGLRRPLGVERRRQAGTRSFTERSGLEGSAFQHPLLIRPSQSGDPNNSMWPSAGSSSRDLEALSVGGFDVAHFYMFDDHASATLFGDRLVGAAPPPLIDFSVGMDPLHLSGRRGPGDGRWTDDGQPQAGGQAATIAQAIEEQFVAQLCSISPACGSAPRQSENSGRRDKQPSDIVPPHAENQLPETGENVGSQQVGQHPELEASSAHDQENRTAEVGDSGLSNLAQQIIGESVIRESERLAEQACMMQNPDGLNSVSNGSESSMQIGEGHNSNSEQLETMPEFVTSLADTENVVPRSDDGSGTRSCAYHSGIYNALTDGPPIRENQLSGVVDSGSEIPEGGDGHDVSVQVRGEVHMDVIHTAGDQAENTDHVSVNGADGPSDRQNPEVSEDAEQPSQINVNSEASGANTIDPTFLEALPEDLRAEVLASQQAQSVPAATYAPPSADDIDPEFLAALPPDIQAEVLAQQRAQRIVQSQQAEGQPVDMDNASIIATFPADLREEVLLTSSEAVLSALPSPLLAEAQMLRDRALSHYQARSLFGGSHRLGSRRNSLALDRHPVMDRGVGVSTGRRAVSALANSLKVKEIEGTPLLDGNSLKALIRLLRLAQPLGKGLLQRLLLNLCAHSVTRAVLVRLLLDMIKPETEDSVGSSELVISQRLYGCQWNVVYGRPQHLDGLPPLVSRRILEILTYLATNHLAVANILFYFDLPSSPESLSPVHLETKNEKGKEKVIDEMSPLDQPEVSSKGDIPLILFLKLLSRPLFLRSSAHLEQVMGLLQVVVNNAASKVDCLPHSGRSVTESQALPDQGASGDTPNETPDTPNETPTSKHDSNQQLDNGAGSELSSSAEKRAVKPHDIFLLLPEPDLCNLCSLLAHEGLSDKVYSLAADVLKKLASVAAPHRKFFTSKLAGLAHDLCASAVGELGTLRSTHMLGLSADSMAGSAFLRVLQALSTLTSVISDGSKGQENDEEPDEQAIMSELNAALEPLWQELSDCISTTETKLGQSSSFSTPTLNSNVGDHVGGTSSLTPPLPPGTERLLPFIEAFFVLCEKLQANHYITQQDLINATAREVKESAGSSSGSSMKCGGVGQRWVDGTMTFARFADKHRRLLNAFIRQNPGLLEKSLSMMLKAPRLIDFDNKRAYFRSRIRQQHEQHPSAPLRISVRRAYVLEDSYNQLRMRPSQDLKGRLTVQFQGEEGIDAGGLTREWYQILSRVIFDKGALLFTTVGNNSTFQPNPNSVYQTEHLSYFKFVGRVVAKALFDGQLLDVYFTRSFYKHILGVKVTYHDIEAVDPDYYKNLKWMLENDVSDIPDLTFSMDADEEKHILYEKTEVTDYELKPGGRNIRVTEETKHEYVDLVADHILTNAIRPQINSFLEGFNELVPRDLISIFNDKELELLISGLPEIDLDDLKANTEYTGYTAASSVVQWFWEVVKAFNKEDMARLLQFVTGTSKVPLEGFRALQGISGPQRFQINKAYGAPERLPSAHTCFNQLDLPEYSSKEQLQERLLLAIHEASEGFGFG</sequence>
<dbReference type="InterPro" id="IPR016024">
    <property type="entry name" value="ARM-type_fold"/>
</dbReference>
<dbReference type="CDD" id="cd14327">
    <property type="entry name" value="UBA_atUPL1_2_like"/>
    <property type="match status" value="1"/>
</dbReference>
<keyword evidence="4" id="KW-0808">Transferase</keyword>
<dbReference type="InterPro" id="IPR050409">
    <property type="entry name" value="E3_ubiq-protein_ligase"/>
</dbReference>
<evidence type="ECO:0000313" key="11">
    <source>
        <dbReference type="EMBL" id="RWR84939.1"/>
    </source>
</evidence>
<comment type="catalytic activity">
    <reaction evidence="1">
        <text>S-ubiquitinyl-[E2 ubiquitin-conjugating enzyme]-L-cysteine + [acceptor protein]-L-lysine = [E2 ubiquitin-conjugating enzyme]-L-cysteine + N(6)-ubiquitinyl-[acceptor protein]-L-lysine.</text>
        <dbReference type="EC" id="2.3.2.26"/>
    </reaction>
</comment>
<comment type="similarity">
    <text evidence="6">Belongs to the UPL family. TOM1/PTR1 subfamily.</text>
</comment>
<feature type="active site" description="Glycyl thioester intermediate" evidence="7">
    <location>
        <position position="3869"/>
    </location>
</feature>
<feature type="region of interest" description="Disordered" evidence="8">
    <location>
        <begin position="2534"/>
        <end position="2599"/>
    </location>
</feature>
<dbReference type="SUPFAM" id="SSF56204">
    <property type="entry name" value="Hect, E3 ligase catalytic domain"/>
    <property type="match status" value="1"/>
</dbReference>
<feature type="compositionally biased region" description="Basic and acidic residues" evidence="8">
    <location>
        <begin position="813"/>
        <end position="824"/>
    </location>
</feature>
<dbReference type="FunFam" id="3.30.2410.10:FF:000010">
    <property type="entry name" value="E3 ubiquitin-protein ligase UPL1"/>
    <property type="match status" value="1"/>
</dbReference>
<name>A0A3S3QH24_9MAGN</name>
<accession>A0A3S3QH24</accession>
<evidence type="ECO:0000256" key="1">
    <source>
        <dbReference type="ARBA" id="ARBA00000885"/>
    </source>
</evidence>
<feature type="region of interest" description="Disordered" evidence="8">
    <location>
        <begin position="786"/>
        <end position="828"/>
    </location>
</feature>
<dbReference type="FunFam" id="3.90.1750.10:FF:000003">
    <property type="entry name" value="E3 ubiquitin-protein ligase UPL1"/>
    <property type="match status" value="1"/>
</dbReference>
<dbReference type="SMART" id="SM00165">
    <property type="entry name" value="UBA"/>
    <property type="match status" value="1"/>
</dbReference>
<feature type="compositionally biased region" description="Basic and acidic residues" evidence="8">
    <location>
        <begin position="2192"/>
        <end position="2204"/>
    </location>
</feature>
<organism evidence="11 12">
    <name type="scientific">Cinnamomum micranthum f. kanehirae</name>
    <dbReference type="NCBI Taxonomy" id="337451"/>
    <lineage>
        <taxon>Eukaryota</taxon>
        <taxon>Viridiplantae</taxon>
        <taxon>Streptophyta</taxon>
        <taxon>Embryophyta</taxon>
        <taxon>Tracheophyta</taxon>
        <taxon>Spermatophyta</taxon>
        <taxon>Magnoliopsida</taxon>
        <taxon>Magnoliidae</taxon>
        <taxon>Laurales</taxon>
        <taxon>Lauraceae</taxon>
        <taxon>Cinnamomum</taxon>
    </lineage>
</organism>
<feature type="region of interest" description="Disordered" evidence="8">
    <location>
        <begin position="1008"/>
        <end position="1038"/>
    </location>
</feature>
<dbReference type="OrthoDB" id="8068875at2759"/>
<dbReference type="GO" id="GO:0005737">
    <property type="term" value="C:cytoplasm"/>
    <property type="evidence" value="ECO:0007669"/>
    <property type="project" value="TreeGrafter"/>
</dbReference>
<dbReference type="InterPro" id="IPR015940">
    <property type="entry name" value="UBA"/>
</dbReference>
<protein>
    <recommendedName>
        <fullName evidence="3">HECT-type E3 ubiquitin transferase</fullName>
        <ecNumber evidence="3">2.3.2.26</ecNumber>
    </recommendedName>
</protein>
<dbReference type="Pfam" id="PF06025">
    <property type="entry name" value="DUF913"/>
    <property type="match status" value="1"/>
</dbReference>
<dbReference type="InterPro" id="IPR003903">
    <property type="entry name" value="UIM_dom"/>
</dbReference>
<feature type="compositionally biased region" description="Polar residues" evidence="8">
    <location>
        <begin position="2774"/>
        <end position="2788"/>
    </location>
</feature>
<dbReference type="GO" id="GO:0006511">
    <property type="term" value="P:ubiquitin-dependent protein catabolic process"/>
    <property type="evidence" value="ECO:0007669"/>
    <property type="project" value="TreeGrafter"/>
</dbReference>
<dbReference type="Gene3D" id="1.10.8.10">
    <property type="entry name" value="DNA helicase RuvA subunit, C-terminal domain"/>
    <property type="match status" value="1"/>
</dbReference>
<dbReference type="Pfam" id="PF06012">
    <property type="entry name" value="DUF908"/>
    <property type="match status" value="2"/>
</dbReference>
<dbReference type="InterPro" id="IPR000569">
    <property type="entry name" value="HECT_dom"/>
</dbReference>
<dbReference type="FunFam" id="3.30.2160.10:FF:000001">
    <property type="entry name" value="E3 ubiquitin-protein ligase NEDD4-like"/>
    <property type="match status" value="1"/>
</dbReference>
<feature type="domain" description="HECT" evidence="10">
    <location>
        <begin position="3561"/>
        <end position="3902"/>
    </location>
</feature>
<feature type="compositionally biased region" description="Basic and acidic residues" evidence="8">
    <location>
        <begin position="2579"/>
        <end position="2595"/>
    </location>
</feature>
<feature type="compositionally biased region" description="Polar residues" evidence="8">
    <location>
        <begin position="2177"/>
        <end position="2186"/>
    </location>
</feature>
<evidence type="ECO:0000256" key="5">
    <source>
        <dbReference type="ARBA" id="ARBA00022786"/>
    </source>
</evidence>
<feature type="region of interest" description="Disordered" evidence="8">
    <location>
        <begin position="2141"/>
        <end position="2224"/>
    </location>
</feature>
<dbReference type="PROSITE" id="PS50030">
    <property type="entry name" value="UBA"/>
    <property type="match status" value="1"/>
</dbReference>
<dbReference type="STRING" id="337451.A0A3S3QH24"/>
<evidence type="ECO:0000313" key="12">
    <source>
        <dbReference type="Proteomes" id="UP000283530"/>
    </source>
</evidence>
<dbReference type="InterPro" id="IPR009060">
    <property type="entry name" value="UBA-like_sf"/>
</dbReference>
<feature type="compositionally biased region" description="Acidic residues" evidence="8">
    <location>
        <begin position="2306"/>
        <end position="2328"/>
    </location>
</feature>
<feature type="compositionally biased region" description="Basic and acidic residues" evidence="8">
    <location>
        <begin position="1907"/>
        <end position="1928"/>
    </location>
</feature>
<dbReference type="FunFam" id="3.90.1750.10:FF:000026">
    <property type="entry name" value="E3 ubiquitin-protein ligase HACE1"/>
    <property type="match status" value="1"/>
</dbReference>
<evidence type="ECO:0000259" key="10">
    <source>
        <dbReference type="PROSITE" id="PS50237"/>
    </source>
</evidence>
<dbReference type="InterPro" id="IPR035983">
    <property type="entry name" value="Hect_E3_ubiquitin_ligase"/>
</dbReference>
<feature type="compositionally biased region" description="Basic and acidic residues" evidence="8">
    <location>
        <begin position="1461"/>
        <end position="1480"/>
    </location>
</feature>
<feature type="compositionally biased region" description="Polar residues" evidence="8">
    <location>
        <begin position="1619"/>
        <end position="1632"/>
    </location>
</feature>
<dbReference type="Gene3D" id="3.30.2410.10">
    <property type="entry name" value="Hect, E3 ligase catalytic domain"/>
    <property type="match status" value="1"/>
</dbReference>
<feature type="region of interest" description="Disordered" evidence="8">
    <location>
        <begin position="1455"/>
        <end position="1480"/>
    </location>
</feature>
<comment type="caution">
    <text evidence="11">The sequence shown here is derived from an EMBL/GenBank/DDBJ whole genome shotgun (WGS) entry which is preliminary data.</text>
</comment>
<dbReference type="InterPro" id="IPR011989">
    <property type="entry name" value="ARM-like"/>
</dbReference>
<evidence type="ECO:0000256" key="7">
    <source>
        <dbReference type="PROSITE-ProRule" id="PRU00104"/>
    </source>
</evidence>
<dbReference type="Pfam" id="PF14377">
    <property type="entry name" value="UBM"/>
    <property type="match status" value="3"/>
</dbReference>
<feature type="compositionally biased region" description="Polar residues" evidence="8">
    <location>
        <begin position="1016"/>
        <end position="1027"/>
    </location>
</feature>
<feature type="region of interest" description="Disordered" evidence="8">
    <location>
        <begin position="2488"/>
        <end position="2512"/>
    </location>
</feature>
<dbReference type="InterPro" id="IPR010314">
    <property type="entry name" value="E3_Ub_ligase_DUF913"/>
</dbReference>